<dbReference type="InterPro" id="IPR050267">
    <property type="entry name" value="Anti-sigma-factor_SerPK"/>
</dbReference>
<dbReference type="InterPro" id="IPR003594">
    <property type="entry name" value="HATPase_dom"/>
</dbReference>
<keyword evidence="4" id="KW-1185">Reference proteome</keyword>
<protein>
    <submittedName>
        <fullName evidence="3">ATP-binding protein</fullName>
        <ecNumber evidence="3">2.7.13.3</ecNumber>
    </submittedName>
</protein>
<keyword evidence="3" id="KW-0547">Nucleotide-binding</keyword>
<name>A0ABU9IW41_9GAMM</name>
<dbReference type="RefSeq" id="WP_341724377.1">
    <property type="nucleotide sequence ID" value="NZ_JBBWWT010000001.1"/>
</dbReference>
<gene>
    <name evidence="3" type="ORF">AAD027_02235</name>
</gene>
<dbReference type="Proteomes" id="UP001459204">
    <property type="component" value="Unassembled WGS sequence"/>
</dbReference>
<evidence type="ECO:0000313" key="3">
    <source>
        <dbReference type="EMBL" id="MEL1263184.1"/>
    </source>
</evidence>
<dbReference type="GO" id="GO:0004673">
    <property type="term" value="F:protein histidine kinase activity"/>
    <property type="evidence" value="ECO:0007669"/>
    <property type="project" value="UniProtKB-EC"/>
</dbReference>
<sequence length="145" mass="16062">MQMRLFIPREHARVDDLNASLEAVLENNGVSRALRCDVRLIVEELASNAIEHGDLAQVGAEEHELCVDIGIRANLLTLEFRESGAPFNPLSLPAPDVEADIMDRPTGGLGVHLVRQLAEETHYQRIGNYNVLRVTLRIPSTESEA</sequence>
<feature type="domain" description="Histidine kinase/HSP90-like ATPase" evidence="2">
    <location>
        <begin position="8"/>
        <end position="135"/>
    </location>
</feature>
<dbReference type="GO" id="GO:0005524">
    <property type="term" value="F:ATP binding"/>
    <property type="evidence" value="ECO:0007669"/>
    <property type="project" value="UniProtKB-KW"/>
</dbReference>
<dbReference type="PANTHER" id="PTHR35526:SF6">
    <property type="entry name" value="SLR1861 PROTEIN"/>
    <property type="match status" value="1"/>
</dbReference>
<accession>A0ABU9IW41</accession>
<dbReference type="InterPro" id="IPR036890">
    <property type="entry name" value="HATPase_C_sf"/>
</dbReference>
<keyword evidence="3" id="KW-0067">ATP-binding</keyword>
<evidence type="ECO:0000313" key="4">
    <source>
        <dbReference type="Proteomes" id="UP001459204"/>
    </source>
</evidence>
<keyword evidence="1" id="KW-0723">Serine/threonine-protein kinase</keyword>
<comment type="caution">
    <text evidence="3">The sequence shown here is derived from an EMBL/GenBank/DDBJ whole genome shotgun (WGS) entry which is preliminary data.</text>
</comment>
<dbReference type="PANTHER" id="PTHR35526">
    <property type="entry name" value="ANTI-SIGMA-F FACTOR RSBW-RELATED"/>
    <property type="match status" value="1"/>
</dbReference>
<reference evidence="3 4" key="1">
    <citation type="submission" date="2024-04" db="EMBL/GenBank/DDBJ databases">
        <title>Draft genome sequence of Pseudoxanthomonas putridarboris WD12.</title>
        <authorList>
            <person name="Oh J."/>
        </authorList>
    </citation>
    <scope>NUCLEOTIDE SEQUENCE [LARGE SCALE GENOMIC DNA]</scope>
    <source>
        <strain evidence="3 4">WD12</strain>
    </source>
</reference>
<evidence type="ECO:0000256" key="1">
    <source>
        <dbReference type="ARBA" id="ARBA00022527"/>
    </source>
</evidence>
<keyword evidence="3" id="KW-0808">Transferase</keyword>
<keyword evidence="1" id="KW-0418">Kinase</keyword>
<organism evidence="3 4">
    <name type="scientific">Pseudoxanthomonas putridarboris</name>
    <dbReference type="NCBI Taxonomy" id="752605"/>
    <lineage>
        <taxon>Bacteria</taxon>
        <taxon>Pseudomonadati</taxon>
        <taxon>Pseudomonadota</taxon>
        <taxon>Gammaproteobacteria</taxon>
        <taxon>Lysobacterales</taxon>
        <taxon>Lysobacteraceae</taxon>
        <taxon>Pseudoxanthomonas</taxon>
    </lineage>
</organism>
<dbReference type="CDD" id="cd16936">
    <property type="entry name" value="HATPase_RsbW-like"/>
    <property type="match status" value="1"/>
</dbReference>
<dbReference type="EC" id="2.7.13.3" evidence="3"/>
<dbReference type="SUPFAM" id="SSF55874">
    <property type="entry name" value="ATPase domain of HSP90 chaperone/DNA topoisomerase II/histidine kinase"/>
    <property type="match status" value="1"/>
</dbReference>
<proteinExistence type="predicted"/>
<evidence type="ECO:0000259" key="2">
    <source>
        <dbReference type="Pfam" id="PF13581"/>
    </source>
</evidence>
<dbReference type="Pfam" id="PF13581">
    <property type="entry name" value="HATPase_c_2"/>
    <property type="match status" value="1"/>
</dbReference>
<dbReference type="Gene3D" id="3.30.565.10">
    <property type="entry name" value="Histidine kinase-like ATPase, C-terminal domain"/>
    <property type="match status" value="1"/>
</dbReference>
<dbReference type="EMBL" id="JBBWWT010000001">
    <property type="protein sequence ID" value="MEL1263184.1"/>
    <property type="molecule type" value="Genomic_DNA"/>
</dbReference>